<keyword evidence="6" id="KW-1185">Reference proteome</keyword>
<evidence type="ECO:0000313" key="6">
    <source>
        <dbReference type="Proteomes" id="UP000085678"/>
    </source>
</evidence>
<feature type="signal peptide" evidence="4">
    <location>
        <begin position="1"/>
        <end position="27"/>
    </location>
</feature>
<reference evidence="7" key="1">
    <citation type="submission" date="2025-08" db="UniProtKB">
        <authorList>
            <consortium name="RefSeq"/>
        </authorList>
    </citation>
    <scope>IDENTIFICATION</scope>
    <source>
        <tissue evidence="7">Gonads</tissue>
    </source>
</reference>
<protein>
    <submittedName>
        <fullName evidence="7">Uncharacterized protein LOC106179981</fullName>
    </submittedName>
</protein>
<keyword evidence="3" id="KW-1133">Transmembrane helix</keyword>
<dbReference type="RefSeq" id="XP_013419269.1">
    <property type="nucleotide sequence ID" value="XM_013563815.1"/>
</dbReference>
<sequence>MFVSLREGTLLGFSLVIISALLTTVHAANLATNLVCGTNQASIEVTDGNYLPTEGRMYVDGHYSTAGCFIAASPWVLNVSIGQCGTAYDTNFTVIILHDKDYYLETIDSAKTFACAKSLYATTMTNVSAYVPAGEIIPIIGQTANIPALDINITLVLKNTSTGAIIDLNSDPVVLGGNVTMEIIPTPYAHVKIEALSCWAAGVTKNSSTETWKYLYLISNSCPSVPFFTVFTQDSTTKKLSATFPMFLMTPRHDTNRTMGFFCTVKACDKNSTDCGPKNCSNNEMSWGRRRRRAAEEEEYIQSNLDTAEPDYSAETEERGPASVALGYFVHVIDPESDLTTLAPPLVEVPKVKQPSPKAPIPVQKSDANGFCLNQFSFVVLAVLVGLIIIAFCCVSACFFAYVRNKSATRGLAAKTVNG</sequence>
<evidence type="ECO:0000256" key="2">
    <source>
        <dbReference type="ARBA" id="ARBA00023157"/>
    </source>
</evidence>
<dbReference type="AlphaFoldDB" id="A0A1S3K9Z3"/>
<dbReference type="KEGG" id="lak:106179981"/>
<dbReference type="InParanoid" id="A0A1S3K9Z3"/>
<feature type="chain" id="PRO_5010189812" evidence="4">
    <location>
        <begin position="28"/>
        <end position="419"/>
    </location>
</feature>
<evidence type="ECO:0000313" key="7">
    <source>
        <dbReference type="RefSeq" id="XP_013419269.1"/>
    </source>
</evidence>
<dbReference type="PANTHER" id="PTHR14002">
    <property type="entry name" value="ENDOGLIN/TGF-BETA RECEPTOR TYPE III"/>
    <property type="match status" value="1"/>
</dbReference>
<dbReference type="InterPro" id="IPR055355">
    <property type="entry name" value="ZP-C"/>
</dbReference>
<name>A0A1S3K9Z3_LINAN</name>
<evidence type="ECO:0000256" key="4">
    <source>
        <dbReference type="SAM" id="SignalP"/>
    </source>
</evidence>
<dbReference type="InterPro" id="IPR042235">
    <property type="entry name" value="ZP-C_dom"/>
</dbReference>
<evidence type="ECO:0000256" key="1">
    <source>
        <dbReference type="ARBA" id="ARBA00022729"/>
    </source>
</evidence>
<gene>
    <name evidence="7" type="primary">LOC106179981</name>
</gene>
<keyword evidence="3" id="KW-0812">Transmembrane</keyword>
<dbReference type="InterPro" id="IPR001507">
    <property type="entry name" value="ZP_dom"/>
</dbReference>
<organism evidence="6 7">
    <name type="scientific">Lingula anatina</name>
    <name type="common">Brachiopod</name>
    <name type="synonym">Lingula unguis</name>
    <dbReference type="NCBI Taxonomy" id="7574"/>
    <lineage>
        <taxon>Eukaryota</taxon>
        <taxon>Metazoa</taxon>
        <taxon>Spiralia</taxon>
        <taxon>Lophotrochozoa</taxon>
        <taxon>Brachiopoda</taxon>
        <taxon>Linguliformea</taxon>
        <taxon>Lingulata</taxon>
        <taxon>Lingulida</taxon>
        <taxon>Linguloidea</taxon>
        <taxon>Lingulidae</taxon>
        <taxon>Lingula</taxon>
    </lineage>
</organism>
<keyword evidence="3" id="KW-0472">Membrane</keyword>
<dbReference type="Gene3D" id="2.60.40.4100">
    <property type="entry name" value="Zona pellucida, ZP-C domain"/>
    <property type="match status" value="1"/>
</dbReference>
<evidence type="ECO:0000256" key="3">
    <source>
        <dbReference type="SAM" id="Phobius"/>
    </source>
</evidence>
<dbReference type="PANTHER" id="PTHR14002:SF54">
    <property type="entry name" value="ZONA PELLUCIDA SPERM-BINDING PROTEIN 2"/>
    <property type="match status" value="1"/>
</dbReference>
<evidence type="ECO:0000259" key="5">
    <source>
        <dbReference type="PROSITE" id="PS51034"/>
    </source>
</evidence>
<proteinExistence type="predicted"/>
<feature type="transmembrane region" description="Helical" evidence="3">
    <location>
        <begin position="376"/>
        <end position="403"/>
    </location>
</feature>
<dbReference type="Proteomes" id="UP000085678">
    <property type="component" value="Unplaced"/>
</dbReference>
<keyword evidence="2" id="KW-1015">Disulfide bond</keyword>
<dbReference type="GeneID" id="106179981"/>
<feature type="domain" description="ZP" evidence="5">
    <location>
        <begin position="35"/>
        <end position="287"/>
    </location>
</feature>
<accession>A0A1S3K9Z3</accession>
<dbReference type="Pfam" id="PF00100">
    <property type="entry name" value="Zona_pellucida"/>
    <property type="match status" value="1"/>
</dbReference>
<keyword evidence="1 4" id="KW-0732">Signal</keyword>
<dbReference type="PROSITE" id="PS51034">
    <property type="entry name" value="ZP_2"/>
    <property type="match status" value="1"/>
</dbReference>